<feature type="domain" description="DNA polymerase III delta subunit C-terminal" evidence="8">
    <location>
        <begin position="207"/>
        <end position="320"/>
    </location>
</feature>
<keyword evidence="10" id="KW-1185">Reference proteome</keyword>
<evidence type="ECO:0000256" key="5">
    <source>
        <dbReference type="ARBA" id="ARBA00022705"/>
    </source>
</evidence>
<dbReference type="Gene3D" id="1.20.272.10">
    <property type="match status" value="1"/>
</dbReference>
<comment type="catalytic activity">
    <reaction evidence="7">
        <text>DNA(n) + a 2'-deoxyribonucleoside 5'-triphosphate = DNA(n+1) + diphosphate</text>
        <dbReference type="Rhea" id="RHEA:22508"/>
        <dbReference type="Rhea" id="RHEA-COMP:17339"/>
        <dbReference type="Rhea" id="RHEA-COMP:17340"/>
        <dbReference type="ChEBI" id="CHEBI:33019"/>
        <dbReference type="ChEBI" id="CHEBI:61560"/>
        <dbReference type="ChEBI" id="CHEBI:173112"/>
        <dbReference type="EC" id="2.7.7.7"/>
    </reaction>
</comment>
<dbReference type="GO" id="GO:0003677">
    <property type="term" value="F:DNA binding"/>
    <property type="evidence" value="ECO:0007669"/>
    <property type="project" value="InterPro"/>
</dbReference>
<dbReference type="InterPro" id="IPR027417">
    <property type="entry name" value="P-loop_NTPase"/>
</dbReference>
<dbReference type="GO" id="GO:0003887">
    <property type="term" value="F:DNA-directed DNA polymerase activity"/>
    <property type="evidence" value="ECO:0007669"/>
    <property type="project" value="UniProtKB-KW"/>
</dbReference>
<keyword evidence="4 9" id="KW-0548">Nucleotidyltransferase</keyword>
<dbReference type="InterPro" id="IPR008921">
    <property type="entry name" value="DNA_pol3_clamp-load_cplx_C"/>
</dbReference>
<dbReference type="InterPro" id="IPR004622">
    <property type="entry name" value="DNA_pol_HolB"/>
</dbReference>
<dbReference type="AlphaFoldDB" id="A0A550JL62"/>
<dbReference type="OrthoDB" id="9810148at2"/>
<keyword evidence="5" id="KW-0235">DNA replication</keyword>
<dbReference type="Gene3D" id="3.40.50.300">
    <property type="entry name" value="P-loop containing nucleotide triphosphate hydrolases"/>
    <property type="match status" value="1"/>
</dbReference>
<dbReference type="EC" id="2.7.7.7" evidence="1"/>
<dbReference type="RefSeq" id="WP_092052845.1">
    <property type="nucleotide sequence ID" value="NZ_FOJJ01000001.1"/>
</dbReference>
<dbReference type="GO" id="GO:0008408">
    <property type="term" value="F:3'-5' exonuclease activity"/>
    <property type="evidence" value="ECO:0007669"/>
    <property type="project" value="InterPro"/>
</dbReference>
<keyword evidence="6" id="KW-0239">DNA-directed DNA polymerase</keyword>
<dbReference type="Pfam" id="PF09115">
    <property type="entry name" value="DNApol3-delta_C"/>
    <property type="match status" value="1"/>
</dbReference>
<evidence type="ECO:0000313" key="10">
    <source>
        <dbReference type="Proteomes" id="UP000317155"/>
    </source>
</evidence>
<name>A0A550JL62_9BACT</name>
<evidence type="ECO:0000256" key="6">
    <source>
        <dbReference type="ARBA" id="ARBA00022932"/>
    </source>
</evidence>
<dbReference type="FunFam" id="3.40.50.300:FF:001255">
    <property type="entry name" value="DNA polymerase III subunit delta"/>
    <property type="match status" value="1"/>
</dbReference>
<protein>
    <recommendedName>
        <fullName evidence="2">DNA polymerase III subunit delta'</fullName>
        <ecNumber evidence="1">2.7.7.7</ecNumber>
    </recommendedName>
</protein>
<dbReference type="NCBIfam" id="TIGR00678">
    <property type="entry name" value="holB"/>
    <property type="match status" value="1"/>
</dbReference>
<dbReference type="GO" id="GO:0009360">
    <property type="term" value="C:DNA polymerase III complex"/>
    <property type="evidence" value="ECO:0007669"/>
    <property type="project" value="InterPro"/>
</dbReference>
<dbReference type="SUPFAM" id="SSF52540">
    <property type="entry name" value="P-loop containing nucleoside triphosphate hydrolases"/>
    <property type="match status" value="1"/>
</dbReference>
<comment type="caution">
    <text evidence="9">The sequence shown here is derived from an EMBL/GenBank/DDBJ whole genome shotgun (WGS) entry which is preliminary data.</text>
</comment>
<accession>A0A550JL62</accession>
<dbReference type="EMBL" id="VJVV01000001">
    <property type="protein sequence ID" value="TRO83930.1"/>
    <property type="molecule type" value="Genomic_DNA"/>
</dbReference>
<dbReference type="GO" id="GO:0006261">
    <property type="term" value="P:DNA-templated DNA replication"/>
    <property type="evidence" value="ECO:0007669"/>
    <property type="project" value="TreeGrafter"/>
</dbReference>
<evidence type="ECO:0000256" key="1">
    <source>
        <dbReference type="ARBA" id="ARBA00012417"/>
    </source>
</evidence>
<evidence type="ECO:0000256" key="3">
    <source>
        <dbReference type="ARBA" id="ARBA00022679"/>
    </source>
</evidence>
<reference evidence="9 10" key="1">
    <citation type="submission" date="2019-07" db="EMBL/GenBank/DDBJ databases">
        <title>Insights of Desulfuromonas acetexigens electromicrobiology.</title>
        <authorList>
            <person name="Katuri K."/>
            <person name="Sapireddy V."/>
            <person name="Shaw D.R."/>
            <person name="Saikaly P."/>
        </authorList>
    </citation>
    <scope>NUCLEOTIDE SEQUENCE [LARGE SCALE GENOMIC DNA]</scope>
    <source>
        <strain evidence="9 10">2873</strain>
    </source>
</reference>
<proteinExistence type="predicted"/>
<evidence type="ECO:0000256" key="4">
    <source>
        <dbReference type="ARBA" id="ARBA00022695"/>
    </source>
</evidence>
<evidence type="ECO:0000259" key="8">
    <source>
        <dbReference type="Pfam" id="PF09115"/>
    </source>
</evidence>
<dbReference type="PANTHER" id="PTHR11669">
    <property type="entry name" value="REPLICATION FACTOR C / DNA POLYMERASE III GAMMA-TAU SUBUNIT"/>
    <property type="match status" value="1"/>
</dbReference>
<keyword evidence="3 9" id="KW-0808">Transferase</keyword>
<dbReference type="PANTHER" id="PTHR11669:SF8">
    <property type="entry name" value="DNA POLYMERASE III SUBUNIT DELTA"/>
    <property type="match status" value="1"/>
</dbReference>
<organism evidence="9 10">
    <name type="scientific">Trichloromonas acetexigens</name>
    <dbReference type="NCBI Taxonomy" id="38815"/>
    <lineage>
        <taxon>Bacteria</taxon>
        <taxon>Pseudomonadati</taxon>
        <taxon>Thermodesulfobacteriota</taxon>
        <taxon>Desulfuromonadia</taxon>
        <taxon>Desulfuromonadales</taxon>
        <taxon>Trichloromonadaceae</taxon>
        <taxon>Trichloromonas</taxon>
    </lineage>
</organism>
<evidence type="ECO:0000256" key="2">
    <source>
        <dbReference type="ARBA" id="ARBA00014363"/>
    </source>
</evidence>
<dbReference type="InterPro" id="IPR050238">
    <property type="entry name" value="DNA_Rep/Repair_Clamp_Loader"/>
</dbReference>
<dbReference type="InterPro" id="IPR015199">
    <property type="entry name" value="DNA_pol_III_delta_C"/>
</dbReference>
<sequence>MTFSQILGHDRQKDILRRALAHGRLAHAYLFEGPEGVGKRLMAIALTRALFCAEKTGCGSCPACRKIDHHNHPDLHILEAEGQTIKIEQVRALQKELAFRPLEGPRKVCLIDGAERMNAAAGNALLKTLEEPSGDALLILLSSRPESILSTIRSRCQRLPFTRLPQAQLKEVLLERMALDATQGHILAALSEGSFKKALGKDRDLYLEKRRELLKALTALAPGRVLPLFELAQTLADDKDRIFDILDIFQAFYRDLLLYRQGRPEEELVNIDLAEKIRRVAARESLPSLLAKLDAIDAGRRHLERNVNRQLALEVLLMRLAA</sequence>
<dbReference type="SUPFAM" id="SSF48019">
    <property type="entry name" value="post-AAA+ oligomerization domain-like"/>
    <property type="match status" value="1"/>
</dbReference>
<evidence type="ECO:0000256" key="7">
    <source>
        <dbReference type="ARBA" id="ARBA00049244"/>
    </source>
</evidence>
<dbReference type="Pfam" id="PF13177">
    <property type="entry name" value="DNA_pol3_delta2"/>
    <property type="match status" value="1"/>
</dbReference>
<dbReference type="Proteomes" id="UP000317155">
    <property type="component" value="Unassembled WGS sequence"/>
</dbReference>
<gene>
    <name evidence="9" type="primary">holB</name>
    <name evidence="9" type="ORF">FL622_01750</name>
</gene>
<evidence type="ECO:0000313" key="9">
    <source>
        <dbReference type="EMBL" id="TRO83930.1"/>
    </source>
</evidence>